<dbReference type="Pfam" id="PF02687">
    <property type="entry name" value="FtsX"/>
    <property type="match status" value="1"/>
</dbReference>
<feature type="transmembrane region" description="Helical" evidence="8">
    <location>
        <begin position="315"/>
        <end position="343"/>
    </location>
</feature>
<accession>A0A853EX98</accession>
<keyword evidence="3 8" id="KW-0812">Transmembrane</keyword>
<protein>
    <recommendedName>
        <fullName evidence="9">ABC3 transporter permease C-terminal domain-containing protein</fullName>
    </recommendedName>
</protein>
<evidence type="ECO:0000256" key="7">
    <source>
        <dbReference type="SAM" id="MobiDB-lite"/>
    </source>
</evidence>
<dbReference type="GO" id="GO:0022857">
    <property type="term" value="F:transmembrane transporter activity"/>
    <property type="evidence" value="ECO:0007669"/>
    <property type="project" value="TreeGrafter"/>
</dbReference>
<feature type="domain" description="ABC3 transporter permease C-terminal" evidence="9">
    <location>
        <begin position="277"/>
        <end position="382"/>
    </location>
</feature>
<dbReference type="AlphaFoldDB" id="A0A853EX98"/>
<evidence type="ECO:0000256" key="3">
    <source>
        <dbReference type="ARBA" id="ARBA00022692"/>
    </source>
</evidence>
<dbReference type="Proteomes" id="UP000561011">
    <property type="component" value="Unassembled WGS sequence"/>
</dbReference>
<gene>
    <name evidence="10" type="ORF">HZZ10_12125</name>
</gene>
<reference evidence="10 11" key="1">
    <citation type="submission" date="2020-07" db="EMBL/GenBank/DDBJ databases">
        <title>MOT database genomes.</title>
        <authorList>
            <person name="Joseph S."/>
            <person name="Aduse-Opoku J."/>
            <person name="Hashim A."/>
            <person name="Wade W."/>
            <person name="Curtis M."/>
        </authorList>
    </citation>
    <scope>NUCLEOTIDE SEQUENCE [LARGE SCALE GENOMIC DNA]</scope>
    <source>
        <strain evidence="10 11">DSM 100099</strain>
    </source>
</reference>
<evidence type="ECO:0000313" key="11">
    <source>
        <dbReference type="Proteomes" id="UP000561011"/>
    </source>
</evidence>
<proteinExistence type="inferred from homology"/>
<name>A0A853EX98_9MICO</name>
<dbReference type="RefSeq" id="WP_179913709.1">
    <property type="nucleotide sequence ID" value="NZ_JACBYE010000029.1"/>
</dbReference>
<evidence type="ECO:0000259" key="9">
    <source>
        <dbReference type="Pfam" id="PF02687"/>
    </source>
</evidence>
<feature type="transmembrane region" description="Helical" evidence="8">
    <location>
        <begin position="276"/>
        <end position="294"/>
    </location>
</feature>
<feature type="compositionally biased region" description="Basic and acidic residues" evidence="7">
    <location>
        <begin position="1"/>
        <end position="13"/>
    </location>
</feature>
<dbReference type="PANTHER" id="PTHR30572:SF4">
    <property type="entry name" value="ABC TRANSPORTER PERMEASE YTRF"/>
    <property type="match status" value="1"/>
</dbReference>
<comment type="subcellular location">
    <subcellularLocation>
        <location evidence="1">Cell membrane</location>
        <topology evidence="1">Multi-pass membrane protein</topology>
    </subcellularLocation>
</comment>
<evidence type="ECO:0000256" key="4">
    <source>
        <dbReference type="ARBA" id="ARBA00022989"/>
    </source>
</evidence>
<keyword evidence="11" id="KW-1185">Reference proteome</keyword>
<comment type="caution">
    <text evidence="10">The sequence shown here is derived from an EMBL/GenBank/DDBJ whole genome shotgun (WGS) entry which is preliminary data.</text>
</comment>
<dbReference type="InterPro" id="IPR003838">
    <property type="entry name" value="ABC3_permease_C"/>
</dbReference>
<evidence type="ECO:0000256" key="8">
    <source>
        <dbReference type="SAM" id="Phobius"/>
    </source>
</evidence>
<evidence type="ECO:0000256" key="1">
    <source>
        <dbReference type="ARBA" id="ARBA00004651"/>
    </source>
</evidence>
<keyword evidence="5 8" id="KW-0472">Membrane</keyword>
<evidence type="ECO:0000313" key="10">
    <source>
        <dbReference type="EMBL" id="NYS94262.1"/>
    </source>
</evidence>
<keyword evidence="2" id="KW-1003">Cell membrane</keyword>
<evidence type="ECO:0000256" key="6">
    <source>
        <dbReference type="ARBA" id="ARBA00038076"/>
    </source>
</evidence>
<organism evidence="10 11">
    <name type="scientific">Sanguibacter inulinus</name>
    <dbReference type="NCBI Taxonomy" id="60922"/>
    <lineage>
        <taxon>Bacteria</taxon>
        <taxon>Bacillati</taxon>
        <taxon>Actinomycetota</taxon>
        <taxon>Actinomycetes</taxon>
        <taxon>Micrococcales</taxon>
        <taxon>Sanguibacteraceae</taxon>
        <taxon>Sanguibacter</taxon>
    </lineage>
</organism>
<feature type="transmembrane region" description="Helical" evidence="8">
    <location>
        <begin position="355"/>
        <end position="378"/>
    </location>
</feature>
<comment type="similarity">
    <text evidence="6">Belongs to the ABC-4 integral membrane protein family.</text>
</comment>
<dbReference type="InterPro" id="IPR050250">
    <property type="entry name" value="Macrolide_Exporter_MacB"/>
</dbReference>
<dbReference type="EMBL" id="JACBYE010000029">
    <property type="protein sequence ID" value="NYS94262.1"/>
    <property type="molecule type" value="Genomic_DNA"/>
</dbReference>
<sequence>MRDRPREQGDPTAKRPGGLSPGRPRLVALLVDSVVGALAQPLATSTMAFVVLVVCASALVTTGQAAVAEQQVVARIDGTGARLLTVVDESGSGQIVAAGLSVVGAVDAVEWVLGLGVVTDVRNAAYPTDERAVASRPVYGRLPTDLAIVAGRAPEVGEAVAGRAAAAALHLADGVGSVVAADGTSTVPVVGVVAGTGPLARLDETVLVASEESADAVVRTVYLMARDAADVSTLGAALPDALSAADPAALVVDAPEGTVALQAVVSGDLGASARRTMLLVLGVGLVVVVVTTYSSTSSRRRELGRRRALGATRSALVVAVLTQVAVAGVAGALLGVVAGLVVVHRLSGALPPASFVGGVAGLAVLVAVVGGIVPAVLAARRDPLKILRVP</sequence>
<dbReference type="PANTHER" id="PTHR30572">
    <property type="entry name" value="MEMBRANE COMPONENT OF TRANSPORTER-RELATED"/>
    <property type="match status" value="1"/>
</dbReference>
<dbReference type="GO" id="GO:0005886">
    <property type="term" value="C:plasma membrane"/>
    <property type="evidence" value="ECO:0007669"/>
    <property type="project" value="UniProtKB-SubCell"/>
</dbReference>
<keyword evidence="4 8" id="KW-1133">Transmembrane helix</keyword>
<evidence type="ECO:0000256" key="5">
    <source>
        <dbReference type="ARBA" id="ARBA00023136"/>
    </source>
</evidence>
<evidence type="ECO:0000256" key="2">
    <source>
        <dbReference type="ARBA" id="ARBA00022475"/>
    </source>
</evidence>
<feature type="region of interest" description="Disordered" evidence="7">
    <location>
        <begin position="1"/>
        <end position="21"/>
    </location>
</feature>